<evidence type="ECO:0000259" key="5">
    <source>
        <dbReference type="SMART" id="SM01117"/>
    </source>
</evidence>
<keyword evidence="2" id="KW-0446">Lipid-binding</keyword>
<dbReference type="InterPro" id="IPR050577">
    <property type="entry name" value="MAPR/NEUFC/NENF-like"/>
</dbReference>
<proteinExistence type="inferred from homology"/>
<dbReference type="AlphaFoldDB" id="A0AAP0MC97"/>
<dbReference type="Pfam" id="PF00173">
    <property type="entry name" value="Cyt-b5"/>
    <property type="match status" value="1"/>
</dbReference>
<dbReference type="GO" id="GO:0016020">
    <property type="term" value="C:membrane"/>
    <property type="evidence" value="ECO:0007669"/>
    <property type="project" value="TreeGrafter"/>
</dbReference>
<accession>A0AAP0MC97</accession>
<dbReference type="Proteomes" id="UP001428341">
    <property type="component" value="Unassembled WGS sequence"/>
</dbReference>
<dbReference type="SUPFAM" id="SSF55856">
    <property type="entry name" value="Cytochrome b5-like heme/steroid binding domain"/>
    <property type="match status" value="1"/>
</dbReference>
<evidence type="ECO:0000256" key="1">
    <source>
        <dbReference type="ARBA" id="ARBA00022665"/>
    </source>
</evidence>
<gene>
    <name evidence="6" type="ORF">WN944_000134</name>
</gene>
<reference evidence="6 7" key="1">
    <citation type="submission" date="2024-05" db="EMBL/GenBank/DDBJ databases">
        <title>Haplotype-resolved chromosome-level genome assembly of Huyou (Citrus changshanensis).</title>
        <authorList>
            <person name="Miao C."/>
            <person name="Chen W."/>
            <person name="Wu Y."/>
            <person name="Wang L."/>
            <person name="Zhao S."/>
            <person name="Grierson D."/>
            <person name="Xu C."/>
            <person name="Chen K."/>
        </authorList>
    </citation>
    <scope>NUCLEOTIDE SEQUENCE [LARGE SCALE GENOMIC DNA]</scope>
    <source>
        <strain evidence="6">01-14</strain>
        <tissue evidence="6">Leaf</tissue>
    </source>
</reference>
<comment type="similarity">
    <text evidence="3">Belongs to the cytochrome b5 family. MAPR subfamily.</text>
</comment>
<dbReference type="InterPro" id="IPR001199">
    <property type="entry name" value="Cyt_B5-like_heme/steroid-bd"/>
</dbReference>
<comment type="caution">
    <text evidence="6">The sequence shown here is derived from an EMBL/GenBank/DDBJ whole genome shotgun (WGS) entry which is preliminary data.</text>
</comment>
<feature type="transmembrane region" description="Helical" evidence="4">
    <location>
        <begin position="122"/>
        <end position="147"/>
    </location>
</feature>
<keyword evidence="7" id="KW-1185">Reference proteome</keyword>
<evidence type="ECO:0000313" key="6">
    <source>
        <dbReference type="EMBL" id="KAK9207787.1"/>
    </source>
</evidence>
<feature type="domain" description="Cytochrome b5 heme-binding" evidence="5">
    <location>
        <begin position="3"/>
        <end position="99"/>
    </location>
</feature>
<dbReference type="SMART" id="SM01117">
    <property type="entry name" value="Cyt-b5"/>
    <property type="match status" value="1"/>
</dbReference>
<dbReference type="InterPro" id="IPR036400">
    <property type="entry name" value="Cyt_B5-like_heme/steroid_sf"/>
</dbReference>
<dbReference type="PANTHER" id="PTHR10281">
    <property type="entry name" value="MEMBRANE-ASSOCIATED PROGESTERONE RECEPTOR COMPONENT-RELATED"/>
    <property type="match status" value="1"/>
</dbReference>
<protein>
    <recommendedName>
        <fullName evidence="5">Cytochrome b5 heme-binding domain-containing protein</fullName>
    </recommendedName>
</protein>
<keyword evidence="1" id="KW-0754">Steroid-binding</keyword>
<evidence type="ECO:0000256" key="2">
    <source>
        <dbReference type="ARBA" id="ARBA00023121"/>
    </source>
</evidence>
<evidence type="ECO:0000256" key="3">
    <source>
        <dbReference type="ARBA" id="ARBA00038357"/>
    </source>
</evidence>
<sequence>MEFTPAQLIQYNGTDPSKPIYVAIKGRVFDVTTGKSFYGPGGAYAMFAGKDASRALAKMSKNDEDVTPSLDGLTEKEMGVLSDWEKKFEAKYPVLDSLVNSVLYSLTLWKVVEFMLVPFGKLLHLCWCLAVDVLLVLLMIMAVYAVVENSEMNNLREIVFERILLELGFLEGVATLADLNISAIVTMLNQHKAKPPKPWDSLTNMK</sequence>
<dbReference type="GO" id="GO:0005496">
    <property type="term" value="F:steroid binding"/>
    <property type="evidence" value="ECO:0007669"/>
    <property type="project" value="UniProtKB-KW"/>
</dbReference>
<keyword evidence="4" id="KW-0472">Membrane</keyword>
<dbReference type="EMBL" id="JBCGBO010000004">
    <property type="protein sequence ID" value="KAK9207787.1"/>
    <property type="molecule type" value="Genomic_DNA"/>
</dbReference>
<evidence type="ECO:0000256" key="4">
    <source>
        <dbReference type="SAM" id="Phobius"/>
    </source>
</evidence>
<name>A0AAP0MC97_9ROSI</name>
<organism evidence="6 7">
    <name type="scientific">Citrus x changshan-huyou</name>
    <dbReference type="NCBI Taxonomy" id="2935761"/>
    <lineage>
        <taxon>Eukaryota</taxon>
        <taxon>Viridiplantae</taxon>
        <taxon>Streptophyta</taxon>
        <taxon>Embryophyta</taxon>
        <taxon>Tracheophyta</taxon>
        <taxon>Spermatophyta</taxon>
        <taxon>Magnoliopsida</taxon>
        <taxon>eudicotyledons</taxon>
        <taxon>Gunneridae</taxon>
        <taxon>Pentapetalae</taxon>
        <taxon>rosids</taxon>
        <taxon>malvids</taxon>
        <taxon>Sapindales</taxon>
        <taxon>Rutaceae</taxon>
        <taxon>Aurantioideae</taxon>
        <taxon>Citrus</taxon>
    </lineage>
</organism>
<keyword evidence="4" id="KW-1133">Transmembrane helix</keyword>
<evidence type="ECO:0000313" key="7">
    <source>
        <dbReference type="Proteomes" id="UP001428341"/>
    </source>
</evidence>
<keyword evidence="4" id="KW-0812">Transmembrane</keyword>
<dbReference type="FunFam" id="3.10.120.10:FF:000003">
    <property type="entry name" value="membrane-associated progesterone receptor component 1"/>
    <property type="match status" value="1"/>
</dbReference>
<dbReference type="Gene3D" id="3.10.120.10">
    <property type="entry name" value="Cytochrome b5-like heme/steroid binding domain"/>
    <property type="match status" value="1"/>
</dbReference>
<dbReference type="PANTHER" id="PTHR10281:SF76">
    <property type="entry name" value="CALCUTTA CUP-RELATED"/>
    <property type="match status" value="1"/>
</dbReference>
<dbReference type="GO" id="GO:0012505">
    <property type="term" value="C:endomembrane system"/>
    <property type="evidence" value="ECO:0007669"/>
    <property type="project" value="TreeGrafter"/>
</dbReference>